<sequence>MKTFTLYSKIFTFLFIIWIFHCFYNYDYSRSLIDKDALQMKNWLKNERTLAEVGILEKEQNNLRDIYASSNETCKKINKCGDQILDVKSNNNSQNCESYPP</sequence>
<protein>
    <submittedName>
        <fullName evidence="2">Fam-g protein</fullName>
    </submittedName>
</protein>
<organism evidence="2 3">
    <name type="scientific">Plasmodium gallinaceum</name>
    <dbReference type="NCBI Taxonomy" id="5849"/>
    <lineage>
        <taxon>Eukaryota</taxon>
        <taxon>Sar</taxon>
        <taxon>Alveolata</taxon>
        <taxon>Apicomplexa</taxon>
        <taxon>Aconoidasida</taxon>
        <taxon>Haemosporida</taxon>
        <taxon>Plasmodiidae</taxon>
        <taxon>Plasmodium</taxon>
        <taxon>Plasmodium (Haemamoeba)</taxon>
    </lineage>
</organism>
<feature type="transmembrane region" description="Helical" evidence="1">
    <location>
        <begin position="6"/>
        <end position="26"/>
    </location>
</feature>
<keyword evidence="3" id="KW-1185">Reference proteome</keyword>
<dbReference type="GeneID" id="39730312"/>
<proteinExistence type="predicted"/>
<accession>A0A1J1GNL9</accession>
<gene>
    <name evidence="2" type="ORF">PGAL8A_00178500</name>
</gene>
<dbReference type="AlphaFoldDB" id="A0A1J1GNL9"/>
<keyword evidence="1" id="KW-1133">Transmembrane helix</keyword>
<dbReference type="RefSeq" id="XP_028526894.1">
    <property type="nucleotide sequence ID" value="XM_028670109.1"/>
</dbReference>
<name>A0A1J1GNL9_PLAGA</name>
<keyword evidence="1" id="KW-0472">Membrane</keyword>
<dbReference type="VEuPathDB" id="PlasmoDB:PGAL8A_00178500"/>
<evidence type="ECO:0000256" key="1">
    <source>
        <dbReference type="SAM" id="Phobius"/>
    </source>
</evidence>
<comment type="caution">
    <text evidence="2">The sequence shown here is derived from an EMBL/GenBank/DDBJ whole genome shotgun (WGS) entry which is preliminary data.</text>
</comment>
<dbReference type="Proteomes" id="UP000220797">
    <property type="component" value="Unassembled WGS sequence"/>
</dbReference>
<reference evidence="2" key="1">
    <citation type="submission" date="2015-04" db="EMBL/GenBank/DDBJ databases">
        <authorList>
            <consortium name="Pathogen Informatics"/>
        </authorList>
    </citation>
    <scope>NUCLEOTIDE SEQUENCE [LARGE SCALE GENOMIC DNA]</scope>
    <source>
        <strain evidence="2">8A</strain>
    </source>
</reference>
<keyword evidence="1" id="KW-0812">Transmembrane</keyword>
<dbReference type="EMBL" id="CVMV01000021">
    <property type="protein sequence ID" value="CRG94073.1"/>
    <property type="molecule type" value="Genomic_DNA"/>
</dbReference>
<evidence type="ECO:0000313" key="3">
    <source>
        <dbReference type="Proteomes" id="UP000220797"/>
    </source>
</evidence>
<evidence type="ECO:0000313" key="2">
    <source>
        <dbReference type="EMBL" id="CRG94073.1"/>
    </source>
</evidence>